<dbReference type="EMBL" id="FWWU01000008">
    <property type="protein sequence ID" value="SMB86371.1"/>
    <property type="molecule type" value="Genomic_DNA"/>
</dbReference>
<organism evidence="1 2">
    <name type="scientific">Deinococcus hopiensis KR-140</name>
    <dbReference type="NCBI Taxonomy" id="695939"/>
    <lineage>
        <taxon>Bacteria</taxon>
        <taxon>Thermotogati</taxon>
        <taxon>Deinococcota</taxon>
        <taxon>Deinococci</taxon>
        <taxon>Deinococcales</taxon>
        <taxon>Deinococcaceae</taxon>
        <taxon>Deinococcus</taxon>
    </lineage>
</organism>
<dbReference type="STRING" id="695939.SAMN00790413_03789"/>
<dbReference type="InterPro" id="IPR023841">
    <property type="entry name" value="BshB2"/>
</dbReference>
<dbReference type="InterPro" id="IPR003737">
    <property type="entry name" value="GlcNAc_PI_deacetylase-related"/>
</dbReference>
<dbReference type="Gene3D" id="3.40.50.10320">
    <property type="entry name" value="LmbE-like"/>
    <property type="match status" value="1"/>
</dbReference>
<dbReference type="AlphaFoldDB" id="A0A1W1V033"/>
<accession>A0A1W1V033</accession>
<dbReference type="PANTHER" id="PTHR12993:SF27">
    <property type="entry name" value="N-ACETYL-ALPHA-D-GLUCOSAMINYL L-MALATE DEACETYLASE 2-RELATED"/>
    <property type="match status" value="1"/>
</dbReference>
<dbReference type="RefSeq" id="WP_084047661.1">
    <property type="nucleotide sequence ID" value="NZ_FWWU01000008.1"/>
</dbReference>
<name>A0A1W1V033_9DEIO</name>
<dbReference type="NCBIfam" id="TIGR04000">
    <property type="entry name" value="thiol_BshB2"/>
    <property type="match status" value="1"/>
</dbReference>
<dbReference type="Pfam" id="PF02585">
    <property type="entry name" value="PIG-L"/>
    <property type="match status" value="1"/>
</dbReference>
<dbReference type="PANTHER" id="PTHR12993">
    <property type="entry name" value="N-ACETYLGLUCOSAMINYL-PHOSPHATIDYLINOSITOL DE-N-ACETYLASE-RELATED"/>
    <property type="match status" value="1"/>
</dbReference>
<dbReference type="SUPFAM" id="SSF102588">
    <property type="entry name" value="LmbE-like"/>
    <property type="match status" value="1"/>
</dbReference>
<evidence type="ECO:0000313" key="1">
    <source>
        <dbReference type="EMBL" id="SMB86371.1"/>
    </source>
</evidence>
<dbReference type="Proteomes" id="UP000192582">
    <property type="component" value="Unassembled WGS sequence"/>
</dbReference>
<protein>
    <submittedName>
        <fullName evidence="1">Bacillithiol biosynthesis deacetylase BshB2</fullName>
    </submittedName>
</protein>
<gene>
    <name evidence="1" type="ORF">SAMN00790413_03789</name>
</gene>
<evidence type="ECO:0000313" key="2">
    <source>
        <dbReference type="Proteomes" id="UP000192582"/>
    </source>
</evidence>
<reference evidence="1 2" key="1">
    <citation type="submission" date="2017-04" db="EMBL/GenBank/DDBJ databases">
        <authorList>
            <person name="Afonso C.L."/>
            <person name="Miller P.J."/>
            <person name="Scott M.A."/>
            <person name="Spackman E."/>
            <person name="Goraichik I."/>
            <person name="Dimitrov K.M."/>
            <person name="Suarez D.L."/>
            <person name="Swayne D.E."/>
        </authorList>
    </citation>
    <scope>NUCLEOTIDE SEQUENCE [LARGE SCALE GENOMIC DNA]</scope>
    <source>
        <strain evidence="1 2">KR-140</strain>
    </source>
</reference>
<dbReference type="InterPro" id="IPR024078">
    <property type="entry name" value="LmbE-like_dom_sf"/>
</dbReference>
<dbReference type="OrthoDB" id="9790023at2"/>
<dbReference type="GO" id="GO:0016811">
    <property type="term" value="F:hydrolase activity, acting on carbon-nitrogen (but not peptide) bonds, in linear amides"/>
    <property type="evidence" value="ECO:0007669"/>
    <property type="project" value="TreeGrafter"/>
</dbReference>
<keyword evidence="2" id="KW-1185">Reference proteome</keyword>
<sequence length="241" mass="26565">MPDQPILVVFPHPDDETFALGGLLARHAAEGTPLTYLCATRGEAGRNMGHPIVATRETLPEIREAELREACSILGIRDVRLLGFRDRMLEFEALEDLARPVAEALLELRPSRVYTYYPEHGYHPDHDAMSRAVVLAIGGLPADQRPLLLGTVFSEAALAALGEPDEVIPTAAYGETLRAALRAHRTQTAAMMAETERRMAEDEGFRAQVEEARSKMAAKLWVYPMDTNGVRRPPQESPVSA</sequence>
<proteinExistence type="predicted"/>